<dbReference type="InterPro" id="IPR005135">
    <property type="entry name" value="Endo/exonuclease/phosphatase"/>
</dbReference>
<dbReference type="Proteomes" id="UP000469452">
    <property type="component" value="Unassembled WGS sequence"/>
</dbReference>
<feature type="domain" description="Endonuclease/exonuclease/phosphatase" evidence="1">
    <location>
        <begin position="94"/>
        <end position="184"/>
    </location>
</feature>
<reference evidence="2 3" key="1">
    <citation type="submission" date="2019-06" db="EMBL/GenBank/DDBJ databases">
        <title>Genomics analysis of Aphanomyces spp. identifies a new class of oomycete effector associated with host adaptation.</title>
        <authorList>
            <person name="Gaulin E."/>
        </authorList>
    </citation>
    <scope>NUCLEOTIDE SEQUENCE [LARGE SCALE GENOMIC DNA]</scope>
    <source>
        <strain evidence="2 3">E</strain>
    </source>
</reference>
<comment type="caution">
    <text evidence="2">The sequence shown here is derived from an EMBL/GenBank/DDBJ whole genome shotgun (WGS) entry which is preliminary data.</text>
</comment>
<sequence length="219" mass="24617">TGGHRPPSSRAPESVDIFSPIPNCDRVYTAYDVASVDGGAAAATTSPFRVVSFNVLAGRLPPPIYYLATSRDGNLGHSHPSQAFKFKWAFRCTRLLREILTWNAAVICLQEVDHFEDFFEPELRKYGYVGKHKQRTGAETHDGCSIFVKEDLFQIEAEIELEFHQPGHAILDRHNVALALSLTYKPTKDTVVVATTHILFNPRVTFPYIQRVPCYHTTV</sequence>
<name>A0A6A5AEB1_APHAT</name>
<feature type="non-terminal residue" evidence="2">
    <location>
        <position position="1"/>
    </location>
</feature>
<dbReference type="PANTHER" id="PTHR12121:SF34">
    <property type="entry name" value="PROTEIN ANGEL"/>
    <property type="match status" value="1"/>
</dbReference>
<dbReference type="InterPro" id="IPR036691">
    <property type="entry name" value="Endo/exonu/phosph_ase_sf"/>
</dbReference>
<dbReference type="EMBL" id="VJMI01011601">
    <property type="protein sequence ID" value="KAF0752364.1"/>
    <property type="molecule type" value="Genomic_DNA"/>
</dbReference>
<protein>
    <recommendedName>
        <fullName evidence="1">Endonuclease/exonuclease/phosphatase domain-containing protein</fullName>
    </recommendedName>
</protein>
<dbReference type="Pfam" id="PF03372">
    <property type="entry name" value="Exo_endo_phos"/>
    <property type="match status" value="1"/>
</dbReference>
<evidence type="ECO:0000313" key="3">
    <source>
        <dbReference type="Proteomes" id="UP000469452"/>
    </source>
</evidence>
<dbReference type="SUPFAM" id="SSF56219">
    <property type="entry name" value="DNase I-like"/>
    <property type="match status" value="1"/>
</dbReference>
<evidence type="ECO:0000313" key="2">
    <source>
        <dbReference type="EMBL" id="KAF0752364.1"/>
    </source>
</evidence>
<dbReference type="GO" id="GO:0000175">
    <property type="term" value="F:3'-5'-RNA exonuclease activity"/>
    <property type="evidence" value="ECO:0007669"/>
    <property type="project" value="TreeGrafter"/>
</dbReference>
<dbReference type="Gene3D" id="3.60.10.10">
    <property type="entry name" value="Endonuclease/exonuclease/phosphatase"/>
    <property type="match status" value="1"/>
</dbReference>
<dbReference type="InterPro" id="IPR050410">
    <property type="entry name" value="CCR4/nocturin_mRNA_transcr"/>
</dbReference>
<gene>
    <name evidence="2" type="ORF">AaE_006064</name>
</gene>
<dbReference type="VEuPathDB" id="FungiDB:H257_02618"/>
<dbReference type="PANTHER" id="PTHR12121">
    <property type="entry name" value="CARBON CATABOLITE REPRESSOR PROTEIN 4"/>
    <property type="match status" value="1"/>
</dbReference>
<organism evidence="2 3">
    <name type="scientific">Aphanomyces astaci</name>
    <name type="common">Crayfish plague agent</name>
    <dbReference type="NCBI Taxonomy" id="112090"/>
    <lineage>
        <taxon>Eukaryota</taxon>
        <taxon>Sar</taxon>
        <taxon>Stramenopiles</taxon>
        <taxon>Oomycota</taxon>
        <taxon>Saprolegniomycetes</taxon>
        <taxon>Saprolegniales</taxon>
        <taxon>Verrucalvaceae</taxon>
        <taxon>Aphanomyces</taxon>
    </lineage>
</organism>
<proteinExistence type="predicted"/>
<dbReference type="AlphaFoldDB" id="A0A6A5AEB1"/>
<accession>A0A6A5AEB1</accession>
<evidence type="ECO:0000259" key="1">
    <source>
        <dbReference type="Pfam" id="PF03372"/>
    </source>
</evidence>